<accession>A0AAW1TZB7</accession>
<gene>
    <name evidence="1" type="ORF">WA026_022974</name>
</gene>
<proteinExistence type="predicted"/>
<sequence>MGKTYIDVEAAKKAVSIQTPPNQPKMWVANSLRMTELRVGHSQMPIGKNGETVQSFPVEKYGLNGSHHILLQGCTYPPEKRSAMALSFGPMTALLCHIRTEEK</sequence>
<comment type="caution">
    <text evidence="1">The sequence shown here is derived from an EMBL/GenBank/DDBJ whole genome shotgun (WGS) entry which is preliminary data.</text>
</comment>
<evidence type="ECO:0000313" key="1">
    <source>
        <dbReference type="EMBL" id="KAK9873561.1"/>
    </source>
</evidence>
<dbReference type="EMBL" id="JARQZJ010000021">
    <property type="protein sequence ID" value="KAK9873561.1"/>
    <property type="molecule type" value="Genomic_DNA"/>
</dbReference>
<name>A0AAW1TZB7_9CUCU</name>
<reference evidence="1 2" key="1">
    <citation type="submission" date="2023-03" db="EMBL/GenBank/DDBJ databases">
        <title>Genome insight into feeding habits of ladybird beetles.</title>
        <authorList>
            <person name="Li H.-S."/>
            <person name="Huang Y.-H."/>
            <person name="Pang H."/>
        </authorList>
    </citation>
    <scope>NUCLEOTIDE SEQUENCE [LARGE SCALE GENOMIC DNA]</scope>
    <source>
        <strain evidence="1">SYSU_2023b</strain>
        <tissue evidence="1">Whole body</tissue>
    </source>
</reference>
<dbReference type="Proteomes" id="UP001431783">
    <property type="component" value="Unassembled WGS sequence"/>
</dbReference>
<keyword evidence="2" id="KW-1185">Reference proteome</keyword>
<organism evidence="1 2">
    <name type="scientific">Henosepilachna vigintioctopunctata</name>
    <dbReference type="NCBI Taxonomy" id="420089"/>
    <lineage>
        <taxon>Eukaryota</taxon>
        <taxon>Metazoa</taxon>
        <taxon>Ecdysozoa</taxon>
        <taxon>Arthropoda</taxon>
        <taxon>Hexapoda</taxon>
        <taxon>Insecta</taxon>
        <taxon>Pterygota</taxon>
        <taxon>Neoptera</taxon>
        <taxon>Endopterygota</taxon>
        <taxon>Coleoptera</taxon>
        <taxon>Polyphaga</taxon>
        <taxon>Cucujiformia</taxon>
        <taxon>Coccinelloidea</taxon>
        <taxon>Coccinellidae</taxon>
        <taxon>Epilachninae</taxon>
        <taxon>Epilachnini</taxon>
        <taxon>Henosepilachna</taxon>
    </lineage>
</organism>
<evidence type="ECO:0000313" key="2">
    <source>
        <dbReference type="Proteomes" id="UP001431783"/>
    </source>
</evidence>
<protein>
    <submittedName>
        <fullName evidence="1">Uncharacterized protein</fullName>
    </submittedName>
</protein>
<dbReference type="AlphaFoldDB" id="A0AAW1TZB7"/>